<dbReference type="RefSeq" id="WP_085259056.1">
    <property type="nucleotide sequence ID" value="NZ_AP022564.1"/>
</dbReference>
<dbReference type="SMART" id="SM00822">
    <property type="entry name" value="PKS_KR"/>
    <property type="match status" value="1"/>
</dbReference>
<dbReference type="Pfam" id="PF00106">
    <property type="entry name" value="adh_short"/>
    <property type="match status" value="1"/>
</dbReference>
<evidence type="ECO:0000313" key="4">
    <source>
        <dbReference type="EMBL" id="BBX21713.1"/>
    </source>
</evidence>
<evidence type="ECO:0000256" key="2">
    <source>
        <dbReference type="ARBA" id="ARBA00023002"/>
    </source>
</evidence>
<name>A0AAD1HUJ8_9MYCO</name>
<dbReference type="InterPro" id="IPR020904">
    <property type="entry name" value="Sc_DH/Rdtase_CS"/>
</dbReference>
<dbReference type="SUPFAM" id="SSF51735">
    <property type="entry name" value="NAD(P)-binding Rossmann-fold domains"/>
    <property type="match status" value="1"/>
</dbReference>
<evidence type="ECO:0000256" key="1">
    <source>
        <dbReference type="ARBA" id="ARBA00006484"/>
    </source>
</evidence>
<feature type="domain" description="Ketoreductase" evidence="3">
    <location>
        <begin position="7"/>
        <end position="195"/>
    </location>
</feature>
<dbReference type="InterPro" id="IPR057326">
    <property type="entry name" value="KR_dom"/>
</dbReference>
<evidence type="ECO:0000313" key="5">
    <source>
        <dbReference type="Proteomes" id="UP000467636"/>
    </source>
</evidence>
<comment type="similarity">
    <text evidence="1">Belongs to the short-chain dehydrogenases/reductases (SDR) family.</text>
</comment>
<dbReference type="PROSITE" id="PS00061">
    <property type="entry name" value="ADH_SHORT"/>
    <property type="match status" value="1"/>
</dbReference>
<sequence>MHIEGISTLVTGAASGLGLATAARLADKGATVVMVDLPSSEGACRAEQIGGATRFVPADITDTDAVNAALDAAVQAGPLRAVVHCAGRGGDRLRILDKERTPADVDSFAEVIRVNLVGTYNVLRLAAARMAGNELLDGDRGAIVMTASVAAFDGQIGQTSYAAAKAGVHGITLVAARDLASHQIRVNTIAPGTFDTAMLSRLRDDIRQGLAEAIPHPKRLGDAADYAHLAVSLIENPFVNGETIRLDGALRMAPR</sequence>
<keyword evidence="5" id="KW-1185">Reference proteome</keyword>
<gene>
    <name evidence="4" type="ORF">MTER_11240</name>
</gene>
<dbReference type="AlphaFoldDB" id="A0AAD1HUJ8"/>
<evidence type="ECO:0000259" key="3">
    <source>
        <dbReference type="SMART" id="SM00822"/>
    </source>
</evidence>
<organism evidence="4 5">
    <name type="scientific">Mycolicibacter terrae</name>
    <dbReference type="NCBI Taxonomy" id="1788"/>
    <lineage>
        <taxon>Bacteria</taxon>
        <taxon>Bacillati</taxon>
        <taxon>Actinomycetota</taxon>
        <taxon>Actinomycetes</taxon>
        <taxon>Mycobacteriales</taxon>
        <taxon>Mycobacteriaceae</taxon>
        <taxon>Mycolicibacter</taxon>
    </lineage>
</organism>
<dbReference type="EMBL" id="AP022564">
    <property type="protein sequence ID" value="BBX21713.1"/>
    <property type="molecule type" value="Genomic_DNA"/>
</dbReference>
<protein>
    <submittedName>
        <fullName evidence="4">3-hydroxy-2-methylbutyryl-CoA dehydrogenase</fullName>
    </submittedName>
</protein>
<dbReference type="Gene3D" id="3.40.50.720">
    <property type="entry name" value="NAD(P)-binding Rossmann-like Domain"/>
    <property type="match status" value="1"/>
</dbReference>
<dbReference type="Proteomes" id="UP000467636">
    <property type="component" value="Chromosome"/>
</dbReference>
<reference evidence="4 5" key="1">
    <citation type="journal article" date="2019" name="Emerg. Microbes Infect.">
        <title>Comprehensive subspecies identification of 175 nontuberculous mycobacteria species based on 7547 genomic profiles.</title>
        <authorList>
            <person name="Matsumoto Y."/>
            <person name="Kinjo T."/>
            <person name="Motooka D."/>
            <person name="Nabeya D."/>
            <person name="Jung N."/>
            <person name="Uechi K."/>
            <person name="Horii T."/>
            <person name="Iida T."/>
            <person name="Fujita J."/>
            <person name="Nakamura S."/>
        </authorList>
    </citation>
    <scope>NUCLEOTIDE SEQUENCE [LARGE SCALE GENOMIC DNA]</scope>
    <source>
        <strain evidence="4 5">JCM 12143</strain>
    </source>
</reference>
<dbReference type="PANTHER" id="PTHR43658:SF8">
    <property type="entry name" value="17-BETA-HYDROXYSTEROID DEHYDROGENASE 14-RELATED"/>
    <property type="match status" value="1"/>
</dbReference>
<keyword evidence="2" id="KW-0560">Oxidoreductase</keyword>
<dbReference type="PRINTS" id="PR00081">
    <property type="entry name" value="GDHRDH"/>
</dbReference>
<dbReference type="GO" id="GO:0016491">
    <property type="term" value="F:oxidoreductase activity"/>
    <property type="evidence" value="ECO:0007669"/>
    <property type="project" value="UniProtKB-KW"/>
</dbReference>
<dbReference type="InterPro" id="IPR036291">
    <property type="entry name" value="NAD(P)-bd_dom_sf"/>
</dbReference>
<dbReference type="InterPro" id="IPR002347">
    <property type="entry name" value="SDR_fam"/>
</dbReference>
<dbReference type="PANTHER" id="PTHR43658">
    <property type="entry name" value="SHORT-CHAIN DEHYDROGENASE/REDUCTASE"/>
    <property type="match status" value="1"/>
</dbReference>
<accession>A0AAD1HUJ8</accession>
<proteinExistence type="inferred from homology"/>